<feature type="transmembrane region" description="Helical" evidence="1">
    <location>
        <begin position="157"/>
        <end position="185"/>
    </location>
</feature>
<dbReference type="RefSeq" id="WP_140007390.1">
    <property type="nucleotide sequence ID" value="NZ_JBHMDG010000015.1"/>
</dbReference>
<organism evidence="2 3">
    <name type="scientific">Nocardioides plantarum</name>
    <dbReference type="NCBI Taxonomy" id="29299"/>
    <lineage>
        <taxon>Bacteria</taxon>
        <taxon>Bacillati</taxon>
        <taxon>Actinomycetota</taxon>
        <taxon>Actinomycetes</taxon>
        <taxon>Propionibacteriales</taxon>
        <taxon>Nocardioidaceae</taxon>
        <taxon>Nocardioides</taxon>
    </lineage>
</organism>
<dbReference type="Proteomes" id="UP001589750">
    <property type="component" value="Unassembled WGS sequence"/>
</dbReference>
<evidence type="ECO:0000256" key="1">
    <source>
        <dbReference type="SAM" id="Phobius"/>
    </source>
</evidence>
<feature type="transmembrane region" description="Helical" evidence="1">
    <location>
        <begin position="231"/>
        <end position="252"/>
    </location>
</feature>
<gene>
    <name evidence="2" type="ORF">ACFFRI_12665</name>
</gene>
<comment type="caution">
    <text evidence="2">The sequence shown here is derived from an EMBL/GenBank/DDBJ whole genome shotgun (WGS) entry which is preliminary data.</text>
</comment>
<proteinExistence type="predicted"/>
<feature type="transmembrane region" description="Helical" evidence="1">
    <location>
        <begin position="306"/>
        <end position="324"/>
    </location>
</feature>
<evidence type="ECO:0000313" key="3">
    <source>
        <dbReference type="Proteomes" id="UP001589750"/>
    </source>
</evidence>
<keyword evidence="3" id="KW-1185">Reference proteome</keyword>
<keyword evidence="1" id="KW-0472">Membrane</keyword>
<evidence type="ECO:0000313" key="2">
    <source>
        <dbReference type="EMBL" id="MFB9313899.1"/>
    </source>
</evidence>
<accession>A0ABV5KE28</accession>
<keyword evidence="1" id="KW-1133">Transmembrane helix</keyword>
<keyword evidence="1" id="KW-0812">Transmembrane</keyword>
<feature type="transmembrane region" description="Helical" evidence="1">
    <location>
        <begin position="115"/>
        <end position="136"/>
    </location>
</feature>
<protein>
    <submittedName>
        <fullName evidence="2">ABC transporter permease subunit</fullName>
    </submittedName>
</protein>
<feature type="transmembrane region" description="Helical" evidence="1">
    <location>
        <begin position="205"/>
        <end position="224"/>
    </location>
</feature>
<reference evidence="2 3" key="1">
    <citation type="submission" date="2024-09" db="EMBL/GenBank/DDBJ databases">
        <authorList>
            <person name="Sun Q."/>
            <person name="Mori K."/>
        </authorList>
    </citation>
    <scope>NUCLEOTIDE SEQUENCE [LARGE SCALE GENOMIC DNA]</scope>
    <source>
        <strain evidence="2 3">JCM 9626</strain>
    </source>
</reference>
<name>A0ABV5KE28_9ACTN</name>
<sequence>MRLLRVELTRLRWRRAVLLLLAATVLVPVVLAIVKVAELAPPSPDAYEQAVAAAEREAQQPYVQDSIEDCIANPDDYVGTAIEDVEGACRDSYAPVPEQFLPSSLDLAYEREDSGYVAAVFVGMIAILIGTTFVGHDWNTGSMGNQLLFESRRLRVWGAKAVAVTAATGVAAAVGLSAFWFVLAARFQLAGVHVPDGALLAGLEQGWRGAGVAALAALAGFAITMLSRSTVFTLGLLLGIAVAGGLLISFFADDPGWVDPTVNVSAVIQDGTTYYVDVPESCYSDTSYDDTGDCASERRRSLGQGLGYLAILTPVVVGASAVSYRRRDVP</sequence>
<dbReference type="EMBL" id="JBHMDG010000015">
    <property type="protein sequence ID" value="MFB9313899.1"/>
    <property type="molecule type" value="Genomic_DNA"/>
</dbReference>